<evidence type="ECO:0000259" key="1">
    <source>
        <dbReference type="Pfam" id="PF01966"/>
    </source>
</evidence>
<dbReference type="PANTHER" id="PTHR38659:SF1">
    <property type="entry name" value="METAL DEPENDENT PHOSPHOHYDROLASE"/>
    <property type="match status" value="1"/>
</dbReference>
<proteinExistence type="predicted"/>
<name>Q72AD9_NITV2</name>
<dbReference type="SUPFAM" id="SSF109604">
    <property type="entry name" value="HD-domain/PDEase-like"/>
    <property type="match status" value="1"/>
</dbReference>
<dbReference type="PANTHER" id="PTHR38659">
    <property type="entry name" value="METAL-DEPENDENT PHOSPHOHYDROLASE"/>
    <property type="match status" value="1"/>
</dbReference>
<accession>Q72AD9</accession>
<dbReference type="PhylomeDB" id="Q72AD9"/>
<gene>
    <name evidence="2" type="ordered locus">DVU_2058</name>
</gene>
<dbReference type="EnsemblBacteria" id="AAS96531">
    <property type="protein sequence ID" value="AAS96531"/>
    <property type="gene ID" value="DVU_2058"/>
</dbReference>
<dbReference type="AlphaFoldDB" id="Q72AD9"/>
<dbReference type="HOGENOM" id="CLU_090635_1_0_7"/>
<evidence type="ECO:0000313" key="2">
    <source>
        <dbReference type="EMBL" id="AAS96531.1"/>
    </source>
</evidence>
<dbReference type="STRING" id="882.DVU_2058"/>
<organism evidence="2 3">
    <name type="scientific">Nitratidesulfovibrio vulgaris (strain ATCC 29579 / DSM 644 / CCUG 34227 / NCIMB 8303 / VKM B-1760 / Hildenborough)</name>
    <name type="common">Desulfovibrio vulgaris</name>
    <dbReference type="NCBI Taxonomy" id="882"/>
    <lineage>
        <taxon>Bacteria</taxon>
        <taxon>Pseudomonadati</taxon>
        <taxon>Thermodesulfobacteriota</taxon>
        <taxon>Desulfovibrionia</taxon>
        <taxon>Desulfovibrionales</taxon>
        <taxon>Desulfovibrionaceae</taxon>
        <taxon>Nitratidesulfovibrio</taxon>
    </lineage>
</organism>
<dbReference type="InterPro" id="IPR006675">
    <property type="entry name" value="HDIG_dom"/>
</dbReference>
<evidence type="ECO:0000313" key="3">
    <source>
        <dbReference type="Proteomes" id="UP000002194"/>
    </source>
</evidence>
<dbReference type="EMBL" id="AE017285">
    <property type="protein sequence ID" value="AAS96531.1"/>
    <property type="molecule type" value="Genomic_DNA"/>
</dbReference>
<dbReference type="eggNOG" id="COG2316">
    <property type="taxonomic scope" value="Bacteria"/>
</dbReference>
<dbReference type="OrthoDB" id="9801160at2"/>
<protein>
    <submittedName>
        <fullName evidence="2">HDIG domain protein</fullName>
    </submittedName>
</protein>
<dbReference type="SMR" id="Q72AD9"/>
<dbReference type="Gene3D" id="1.10.3210.10">
    <property type="entry name" value="Hypothetical protein af1432"/>
    <property type="match status" value="1"/>
</dbReference>
<sequence length="203" mass="21832">MFYTKSTHSIIKRKNIMITRTEAMEIVMAQNPEQHLVHHALATEAVMRTLAARFGEDAELWGLTGLLHDVDFPATRDLPERHGIEAMTIIGAGLPEEGLAAIRAHNAECNGNAPSTRLDTALRCAETVTGLVSAAALVRPTGMEGMQASSLKKKMKDKAFAASVSRDRIKECANIGLELGDFLGLAIEAMTPAATELGLTRPA</sequence>
<reference evidence="2 3" key="1">
    <citation type="journal article" date="2004" name="Nat. Biotechnol.">
        <title>The genome sequence of the anaerobic, sulfate-reducing bacterium Desulfovibrio vulgaris Hildenborough.</title>
        <authorList>
            <person name="Heidelberg J.F."/>
            <person name="Seshadri R."/>
            <person name="Haveman S.A."/>
            <person name="Hemme C.L."/>
            <person name="Paulsen I.T."/>
            <person name="Kolonay J.F."/>
            <person name="Eisen J.A."/>
            <person name="Ward N."/>
            <person name="Methe B."/>
            <person name="Brinkac L.M."/>
            <person name="Daugherty S.C."/>
            <person name="Deboy R.T."/>
            <person name="Dodson R.J."/>
            <person name="Durkin A.S."/>
            <person name="Madupu R."/>
            <person name="Nelson W.C."/>
            <person name="Sullivan S.A."/>
            <person name="Fouts D."/>
            <person name="Haft D.H."/>
            <person name="Selengut J."/>
            <person name="Peterson J.D."/>
            <person name="Davidsen T.M."/>
            <person name="Zafar N."/>
            <person name="Zhou L."/>
            <person name="Radune D."/>
            <person name="Dimitrov G."/>
            <person name="Hance M."/>
            <person name="Tran K."/>
            <person name="Khouri H."/>
            <person name="Gill J."/>
            <person name="Utterback T.R."/>
            <person name="Feldblyum T.V."/>
            <person name="Wall J.D."/>
            <person name="Voordouw G."/>
            <person name="Fraser C.M."/>
        </authorList>
    </citation>
    <scope>NUCLEOTIDE SEQUENCE [LARGE SCALE GENOMIC DNA]</scope>
    <source>
        <strain evidence="3">ATCC 29579 / DSM 644 / NCIMB 8303 / VKM B-1760 / Hildenborough</strain>
    </source>
</reference>
<dbReference type="InterPro" id="IPR006674">
    <property type="entry name" value="HD_domain"/>
</dbReference>
<feature type="domain" description="HD" evidence="1">
    <location>
        <begin position="38"/>
        <end position="112"/>
    </location>
</feature>
<keyword evidence="3" id="KW-1185">Reference proteome</keyword>
<dbReference type="NCBIfam" id="TIGR00277">
    <property type="entry name" value="HDIG"/>
    <property type="match status" value="1"/>
</dbReference>
<dbReference type="PATRIC" id="fig|882.5.peg.1873"/>
<dbReference type="KEGG" id="dvu:DVU_2058"/>
<dbReference type="Proteomes" id="UP000002194">
    <property type="component" value="Chromosome"/>
</dbReference>
<dbReference type="PaxDb" id="882-DVU_2058"/>
<dbReference type="Pfam" id="PF01966">
    <property type="entry name" value="HD"/>
    <property type="match status" value="1"/>
</dbReference>